<accession>A0A6J0IRP8</accession>
<keyword evidence="6" id="KW-0732">Signal</keyword>
<dbReference type="GO" id="GO:0051464">
    <property type="term" value="P:positive regulation of cortisol secretion"/>
    <property type="evidence" value="ECO:0007669"/>
    <property type="project" value="TreeGrafter"/>
</dbReference>
<evidence type="ECO:0000313" key="10">
    <source>
        <dbReference type="RefSeq" id="XP_017688641.1"/>
    </source>
</evidence>
<evidence type="ECO:0000313" key="9">
    <source>
        <dbReference type="Proteomes" id="UP000504624"/>
    </source>
</evidence>
<dbReference type="Gene3D" id="6.10.250.1920">
    <property type="match status" value="1"/>
</dbReference>
<dbReference type="InterPro" id="IPR003620">
    <property type="entry name" value="Urocortin_CRF"/>
</dbReference>
<dbReference type="AlphaFoldDB" id="A0A6J0IRP8"/>
<protein>
    <submittedName>
        <fullName evidence="10">Corticoliberin-like</fullName>
    </submittedName>
</protein>
<keyword evidence="9" id="KW-1185">Reference proteome</keyword>
<evidence type="ECO:0000259" key="8">
    <source>
        <dbReference type="SMART" id="SM00039"/>
    </source>
</evidence>
<keyword evidence="5" id="KW-0372">Hormone</keyword>
<dbReference type="Pfam" id="PF00473">
    <property type="entry name" value="CRF"/>
    <property type="match status" value="1"/>
</dbReference>
<name>A0A6J0IRP8_9PASS</name>
<evidence type="ECO:0000256" key="4">
    <source>
        <dbReference type="ARBA" id="ARBA00022685"/>
    </source>
</evidence>
<gene>
    <name evidence="10" type="primary">LOC108506292</name>
</gene>
<dbReference type="PRINTS" id="PR01612">
    <property type="entry name" value="CRFFAMILY"/>
</dbReference>
<dbReference type="GO" id="GO:0032811">
    <property type="term" value="P:negative regulation of epinephrine secretion"/>
    <property type="evidence" value="ECO:0007669"/>
    <property type="project" value="TreeGrafter"/>
</dbReference>
<evidence type="ECO:0000256" key="6">
    <source>
        <dbReference type="ARBA" id="ARBA00022729"/>
    </source>
</evidence>
<evidence type="ECO:0000256" key="2">
    <source>
        <dbReference type="ARBA" id="ARBA00009287"/>
    </source>
</evidence>
<dbReference type="GO" id="GO:0005615">
    <property type="term" value="C:extracellular space"/>
    <property type="evidence" value="ECO:0007669"/>
    <property type="project" value="TreeGrafter"/>
</dbReference>
<keyword evidence="4" id="KW-0165">Cleavage on pair of basic residues</keyword>
<comment type="similarity">
    <text evidence="2">Belongs to the sauvagine/corticotropin-releasing factor/urotensin I family.</text>
</comment>
<dbReference type="SMART" id="SM00039">
    <property type="entry name" value="CRF"/>
    <property type="match status" value="1"/>
</dbReference>
<comment type="subcellular location">
    <subcellularLocation>
        <location evidence="1">Secreted</location>
    </subcellularLocation>
</comment>
<feature type="region of interest" description="Disordered" evidence="7">
    <location>
        <begin position="126"/>
        <end position="150"/>
    </location>
</feature>
<dbReference type="RefSeq" id="XP_017688641.1">
    <property type="nucleotide sequence ID" value="XM_017833152.1"/>
</dbReference>
<evidence type="ECO:0000256" key="5">
    <source>
        <dbReference type="ARBA" id="ARBA00022702"/>
    </source>
</evidence>
<dbReference type="Proteomes" id="UP000504624">
    <property type="component" value="Unplaced"/>
</dbReference>
<evidence type="ECO:0000256" key="3">
    <source>
        <dbReference type="ARBA" id="ARBA00022525"/>
    </source>
</evidence>
<feature type="domain" description="Corticotropin-releasing factor" evidence="8">
    <location>
        <begin position="146"/>
        <end position="185"/>
    </location>
</feature>
<dbReference type="PANTHER" id="PTHR15035">
    <property type="entry name" value="CORTICOLIBERIN/UROCORTIN"/>
    <property type="match status" value="1"/>
</dbReference>
<dbReference type="GO" id="GO:0070093">
    <property type="term" value="P:negative regulation of glucagon secretion"/>
    <property type="evidence" value="ECO:0007669"/>
    <property type="project" value="TreeGrafter"/>
</dbReference>
<keyword evidence="3" id="KW-0964">Secreted</keyword>
<dbReference type="OrthoDB" id="9837731at2759"/>
<proteinExistence type="inferred from homology"/>
<reference evidence="10" key="1">
    <citation type="submission" date="2025-08" db="UniProtKB">
        <authorList>
            <consortium name="RefSeq"/>
        </authorList>
    </citation>
    <scope>IDENTIFICATION</scope>
</reference>
<dbReference type="PANTHER" id="PTHR15035:SF9">
    <property type="entry name" value="CORTICOLIBERIN"/>
    <property type="match status" value="1"/>
</dbReference>
<dbReference type="GO" id="GO:0017045">
    <property type="term" value="F:corticotropin-releasing hormone activity"/>
    <property type="evidence" value="ECO:0007669"/>
    <property type="project" value="TreeGrafter"/>
</dbReference>
<sequence>MAAHGEAHVEVQQGAGRHQSFICTLAQLFRGCGRRGAARPAGGAERRRAASGPGVAAMRVRMISAASVLVLLFLPSETCSPLQWPRGPSRRLTLAPQATWEPWMGAPRPSVPAAHPLPQRLCQLHGAEPTPAPRAPRALQTGKRRDGKPNSLDLTFHLLREFLEMSREERLAQKALSNKLLLQSIGK</sequence>
<evidence type="ECO:0000256" key="7">
    <source>
        <dbReference type="SAM" id="MobiDB-lite"/>
    </source>
</evidence>
<dbReference type="GeneID" id="108506292"/>
<dbReference type="InterPro" id="IPR000187">
    <property type="entry name" value="CRF"/>
</dbReference>
<organism evidence="9 10">
    <name type="scientific">Lepidothrix coronata</name>
    <name type="common">blue-crowned manakin</name>
    <dbReference type="NCBI Taxonomy" id="321398"/>
    <lineage>
        <taxon>Eukaryota</taxon>
        <taxon>Metazoa</taxon>
        <taxon>Chordata</taxon>
        <taxon>Craniata</taxon>
        <taxon>Vertebrata</taxon>
        <taxon>Euteleostomi</taxon>
        <taxon>Archelosauria</taxon>
        <taxon>Archosauria</taxon>
        <taxon>Dinosauria</taxon>
        <taxon>Saurischia</taxon>
        <taxon>Theropoda</taxon>
        <taxon>Coelurosauria</taxon>
        <taxon>Aves</taxon>
        <taxon>Neognathae</taxon>
        <taxon>Neoaves</taxon>
        <taxon>Telluraves</taxon>
        <taxon>Australaves</taxon>
        <taxon>Passeriformes</taxon>
        <taxon>Pipridae</taxon>
        <taxon>Lepidothrix</taxon>
    </lineage>
</organism>
<evidence type="ECO:0000256" key="1">
    <source>
        <dbReference type="ARBA" id="ARBA00004613"/>
    </source>
</evidence>